<dbReference type="AlphaFoldDB" id="A0A6A6E0K5"/>
<organism evidence="2 3">
    <name type="scientific">Zopfia rhizophila CBS 207.26</name>
    <dbReference type="NCBI Taxonomy" id="1314779"/>
    <lineage>
        <taxon>Eukaryota</taxon>
        <taxon>Fungi</taxon>
        <taxon>Dikarya</taxon>
        <taxon>Ascomycota</taxon>
        <taxon>Pezizomycotina</taxon>
        <taxon>Dothideomycetes</taxon>
        <taxon>Dothideomycetes incertae sedis</taxon>
        <taxon>Zopfiaceae</taxon>
        <taxon>Zopfia</taxon>
    </lineage>
</organism>
<protein>
    <submittedName>
        <fullName evidence="2">Uncharacterized protein</fullName>
    </submittedName>
</protein>
<dbReference type="EMBL" id="ML994636">
    <property type="protein sequence ID" value="KAF2184773.1"/>
    <property type="molecule type" value="Genomic_DNA"/>
</dbReference>
<evidence type="ECO:0000256" key="1">
    <source>
        <dbReference type="SAM" id="MobiDB-lite"/>
    </source>
</evidence>
<proteinExistence type="predicted"/>
<evidence type="ECO:0000313" key="2">
    <source>
        <dbReference type="EMBL" id="KAF2184773.1"/>
    </source>
</evidence>
<name>A0A6A6E0K5_9PEZI</name>
<keyword evidence="3" id="KW-1185">Reference proteome</keyword>
<reference evidence="2" key="1">
    <citation type="journal article" date="2020" name="Stud. Mycol.">
        <title>101 Dothideomycetes genomes: a test case for predicting lifestyles and emergence of pathogens.</title>
        <authorList>
            <person name="Haridas S."/>
            <person name="Albert R."/>
            <person name="Binder M."/>
            <person name="Bloem J."/>
            <person name="Labutti K."/>
            <person name="Salamov A."/>
            <person name="Andreopoulos B."/>
            <person name="Baker S."/>
            <person name="Barry K."/>
            <person name="Bills G."/>
            <person name="Bluhm B."/>
            <person name="Cannon C."/>
            <person name="Castanera R."/>
            <person name="Culley D."/>
            <person name="Daum C."/>
            <person name="Ezra D."/>
            <person name="Gonzalez J."/>
            <person name="Henrissat B."/>
            <person name="Kuo A."/>
            <person name="Liang C."/>
            <person name="Lipzen A."/>
            <person name="Lutzoni F."/>
            <person name="Magnuson J."/>
            <person name="Mondo S."/>
            <person name="Nolan M."/>
            <person name="Ohm R."/>
            <person name="Pangilinan J."/>
            <person name="Park H.-J."/>
            <person name="Ramirez L."/>
            <person name="Alfaro M."/>
            <person name="Sun H."/>
            <person name="Tritt A."/>
            <person name="Yoshinaga Y."/>
            <person name="Zwiers L.-H."/>
            <person name="Turgeon B."/>
            <person name="Goodwin S."/>
            <person name="Spatafora J."/>
            <person name="Crous P."/>
            <person name="Grigoriev I."/>
        </authorList>
    </citation>
    <scope>NUCLEOTIDE SEQUENCE</scope>
    <source>
        <strain evidence="2">CBS 207.26</strain>
    </source>
</reference>
<gene>
    <name evidence="2" type="ORF">K469DRAFT_173841</name>
</gene>
<feature type="compositionally biased region" description="Gly residues" evidence="1">
    <location>
        <begin position="29"/>
        <end position="38"/>
    </location>
</feature>
<feature type="region of interest" description="Disordered" evidence="1">
    <location>
        <begin position="1"/>
        <end position="48"/>
    </location>
</feature>
<sequence>MCFVNKNRGIDRRRSTGEDRQEKIVRRGSTGGSSGGSTGELSIQAMELPERPALGYIPPSLEEVYF</sequence>
<feature type="compositionally biased region" description="Basic and acidic residues" evidence="1">
    <location>
        <begin position="8"/>
        <end position="25"/>
    </location>
</feature>
<accession>A0A6A6E0K5</accession>
<evidence type="ECO:0000313" key="3">
    <source>
        <dbReference type="Proteomes" id="UP000800200"/>
    </source>
</evidence>
<dbReference type="Proteomes" id="UP000800200">
    <property type="component" value="Unassembled WGS sequence"/>
</dbReference>